<keyword evidence="3" id="KW-1185">Reference proteome</keyword>
<sequence length="75" mass="8203">MMNFQDGSPPLKSMRLASNGSAGQNKDQPMCPLLATVAQISTPPAKKQLETMIKGQQSLYNSQKLESQKLKNARP</sequence>
<dbReference type="HOGENOM" id="CLU_2673306_0_0_1"/>
<evidence type="ECO:0000256" key="1">
    <source>
        <dbReference type="SAM" id="MobiDB-lite"/>
    </source>
</evidence>
<feature type="region of interest" description="Disordered" evidence="1">
    <location>
        <begin position="1"/>
        <end position="29"/>
    </location>
</feature>
<gene>
    <name evidence="2" type="ORF">CAEBREN_00811</name>
</gene>
<protein>
    <submittedName>
        <fullName evidence="2">Uncharacterized protein</fullName>
    </submittedName>
</protein>
<dbReference type="AlphaFoldDB" id="G0MDL8"/>
<evidence type="ECO:0000313" key="3">
    <source>
        <dbReference type="Proteomes" id="UP000008068"/>
    </source>
</evidence>
<dbReference type="InParanoid" id="G0MDL8"/>
<feature type="compositionally biased region" description="Polar residues" evidence="1">
    <location>
        <begin position="16"/>
        <end position="27"/>
    </location>
</feature>
<dbReference type="EMBL" id="GL379790">
    <property type="protein sequence ID" value="EGT49704.1"/>
    <property type="molecule type" value="Genomic_DNA"/>
</dbReference>
<name>G0MDL8_CAEBE</name>
<evidence type="ECO:0000313" key="2">
    <source>
        <dbReference type="EMBL" id="EGT49704.1"/>
    </source>
</evidence>
<reference evidence="3" key="1">
    <citation type="submission" date="2011-07" db="EMBL/GenBank/DDBJ databases">
        <authorList>
            <consortium name="Caenorhabditis brenneri Sequencing and Analysis Consortium"/>
            <person name="Wilson R.K."/>
        </authorList>
    </citation>
    <scope>NUCLEOTIDE SEQUENCE [LARGE SCALE GENOMIC DNA]</scope>
    <source>
        <strain evidence="3">PB2801</strain>
    </source>
</reference>
<dbReference type="Proteomes" id="UP000008068">
    <property type="component" value="Unassembled WGS sequence"/>
</dbReference>
<proteinExistence type="predicted"/>
<organism evidence="3">
    <name type="scientific">Caenorhabditis brenneri</name>
    <name type="common">Nematode worm</name>
    <dbReference type="NCBI Taxonomy" id="135651"/>
    <lineage>
        <taxon>Eukaryota</taxon>
        <taxon>Metazoa</taxon>
        <taxon>Ecdysozoa</taxon>
        <taxon>Nematoda</taxon>
        <taxon>Chromadorea</taxon>
        <taxon>Rhabditida</taxon>
        <taxon>Rhabditina</taxon>
        <taxon>Rhabditomorpha</taxon>
        <taxon>Rhabditoidea</taxon>
        <taxon>Rhabditidae</taxon>
        <taxon>Peloderinae</taxon>
        <taxon>Caenorhabditis</taxon>
    </lineage>
</organism>
<accession>G0MDL8</accession>